<dbReference type="SUPFAM" id="SSF101898">
    <property type="entry name" value="NHL repeat"/>
    <property type="match status" value="1"/>
</dbReference>
<sequence>MNIKTSSSTVQIKAGRKDQGQHLVPVFLGNENIEPSLKKSVTMPKEICPVAMNACRILLDGKILALDGRQQRLLLFSTDGIFMRIVVTFKSYPYDLCIVEKKFSSHLILNIKAISADCTYGTMDEKCTVVNLKDMSHKILEGVGGNCMSLFKENVYCTNAREHNVSCYKITGEPLWTYMYNGIKSPCGIALDINGFVYVASLGTNKIVVVSPDGKTSKTILSEANSIFIPVGIDINRDRGIMVVSCNTSDGRPNILVFKI</sequence>
<evidence type="ECO:0000313" key="1">
    <source>
        <dbReference type="EMBL" id="CAC5355934.1"/>
    </source>
</evidence>
<dbReference type="Gene3D" id="2.120.10.30">
    <property type="entry name" value="TolB, C-terminal domain"/>
    <property type="match status" value="1"/>
</dbReference>
<dbReference type="AlphaFoldDB" id="A0A6J7ZV48"/>
<accession>A0A6J7ZV48</accession>
<name>A0A6J7ZV48_MYTCO</name>
<protein>
    <submittedName>
        <fullName evidence="1">Uncharacterized protein</fullName>
    </submittedName>
</protein>
<proteinExistence type="predicted"/>
<gene>
    <name evidence="1" type="ORF">MCOR_367</name>
</gene>
<reference evidence="1 2" key="1">
    <citation type="submission" date="2020-06" db="EMBL/GenBank/DDBJ databases">
        <authorList>
            <person name="Li R."/>
            <person name="Bekaert M."/>
        </authorList>
    </citation>
    <scope>NUCLEOTIDE SEQUENCE [LARGE SCALE GENOMIC DNA]</scope>
    <source>
        <strain evidence="2">wild</strain>
    </source>
</reference>
<dbReference type="EMBL" id="CACVKT020000102">
    <property type="protein sequence ID" value="CAC5355934.1"/>
    <property type="molecule type" value="Genomic_DNA"/>
</dbReference>
<keyword evidence="2" id="KW-1185">Reference proteome</keyword>
<dbReference type="InterPro" id="IPR011042">
    <property type="entry name" value="6-blade_b-propeller_TolB-like"/>
</dbReference>
<dbReference type="OrthoDB" id="6162638at2759"/>
<evidence type="ECO:0000313" key="2">
    <source>
        <dbReference type="Proteomes" id="UP000507470"/>
    </source>
</evidence>
<organism evidence="1 2">
    <name type="scientific">Mytilus coruscus</name>
    <name type="common">Sea mussel</name>
    <dbReference type="NCBI Taxonomy" id="42192"/>
    <lineage>
        <taxon>Eukaryota</taxon>
        <taxon>Metazoa</taxon>
        <taxon>Spiralia</taxon>
        <taxon>Lophotrochozoa</taxon>
        <taxon>Mollusca</taxon>
        <taxon>Bivalvia</taxon>
        <taxon>Autobranchia</taxon>
        <taxon>Pteriomorphia</taxon>
        <taxon>Mytilida</taxon>
        <taxon>Mytiloidea</taxon>
        <taxon>Mytilidae</taxon>
        <taxon>Mytilinae</taxon>
        <taxon>Mytilus</taxon>
    </lineage>
</organism>
<dbReference type="Proteomes" id="UP000507470">
    <property type="component" value="Unassembled WGS sequence"/>
</dbReference>